<organism evidence="2 3">
    <name type="scientific">Bacteroides stercoris</name>
    <dbReference type="NCBI Taxonomy" id="46506"/>
    <lineage>
        <taxon>Bacteria</taxon>
        <taxon>Pseudomonadati</taxon>
        <taxon>Bacteroidota</taxon>
        <taxon>Bacteroidia</taxon>
        <taxon>Bacteroidales</taxon>
        <taxon>Bacteroidaceae</taxon>
        <taxon>Bacteroides</taxon>
    </lineage>
</organism>
<evidence type="ECO:0000313" key="3">
    <source>
        <dbReference type="Proteomes" id="UP000284604"/>
    </source>
</evidence>
<dbReference type="InterPro" id="IPR032774">
    <property type="entry name" value="WG_beta_rep"/>
</dbReference>
<feature type="signal peptide" evidence="1">
    <location>
        <begin position="1"/>
        <end position="21"/>
    </location>
</feature>
<feature type="chain" id="PRO_5019380837" evidence="1">
    <location>
        <begin position="22"/>
        <end position="438"/>
    </location>
</feature>
<evidence type="ECO:0000256" key="1">
    <source>
        <dbReference type="SAM" id="SignalP"/>
    </source>
</evidence>
<protein>
    <submittedName>
        <fullName evidence="2">WG repeat-containing protein</fullName>
    </submittedName>
</protein>
<keyword evidence="1" id="KW-0732">Signal</keyword>
<dbReference type="EMBL" id="QRPN01000040">
    <property type="protein sequence ID" value="RHM15172.1"/>
    <property type="molecule type" value="Genomic_DNA"/>
</dbReference>
<sequence length="438" mass="51372">MRIKNYFTIILLLCFFLQAKATGLSGDIISFNGDSWVFMAKPINMDSTLYKRLMDFIPDNHCVSTGNWEGYTAFWEIQNDYLCLQRIEVCVYDETSRKDSTLIYHAEALQAPFLPYYYENGSVEARWLNGEFRAGKGDLVRYVHSGFDRNMETECVLRIKNGKVINTTTYHNYKKPGLKIIDVQDEIIRKFPWNRFPKYKNQRITFVIRNFQLTNDGHFKDCDIRFILLRPIRETIEDGNHPLAIAFKETLKSIYPWEVLFINGKYTIEYTDFTMPIWRKYLTAHTTEPYLEVGVPVCYLNERGDTIVPYGKYRYCQTDTIKELGFVYENKPKDARIICINNAGKELFYVFKYDNGPDYIQEGLFRIMNEDGLVGFADSLGNVVIKPQFKFANPFENGKAKVTFSGENKEVPDSKGEKHYWDSSNWYYINKNDKIINK</sequence>
<dbReference type="AlphaFoldDB" id="A0A415PRI9"/>
<dbReference type="Pfam" id="PF14903">
    <property type="entry name" value="WG_beta_rep"/>
    <property type="match status" value="1"/>
</dbReference>
<comment type="caution">
    <text evidence="2">The sequence shown here is derived from an EMBL/GenBank/DDBJ whole genome shotgun (WGS) entry which is preliminary data.</text>
</comment>
<dbReference type="Proteomes" id="UP000284604">
    <property type="component" value="Unassembled WGS sequence"/>
</dbReference>
<reference evidence="2 3" key="1">
    <citation type="submission" date="2018-08" db="EMBL/GenBank/DDBJ databases">
        <title>A genome reference for cultivated species of the human gut microbiota.</title>
        <authorList>
            <person name="Zou Y."/>
            <person name="Xue W."/>
            <person name="Luo G."/>
        </authorList>
    </citation>
    <scope>NUCLEOTIDE SEQUENCE [LARGE SCALE GENOMIC DNA]</scope>
    <source>
        <strain evidence="2 3">AF35-20</strain>
    </source>
</reference>
<name>A0A415PRI9_BACSE</name>
<accession>A0A415PRI9</accession>
<gene>
    <name evidence="2" type="ORF">DWZ78_16975</name>
</gene>
<proteinExistence type="predicted"/>
<evidence type="ECO:0000313" key="2">
    <source>
        <dbReference type="EMBL" id="RHM15172.1"/>
    </source>
</evidence>